<dbReference type="PROSITE" id="PS51194">
    <property type="entry name" value="HELICASE_CTER"/>
    <property type="match status" value="1"/>
</dbReference>
<dbReference type="GO" id="GO:0005524">
    <property type="term" value="F:ATP binding"/>
    <property type="evidence" value="ECO:0007669"/>
    <property type="project" value="UniProtKB-KW"/>
</dbReference>
<feature type="compositionally biased region" description="Basic and acidic residues" evidence="7">
    <location>
        <begin position="300"/>
        <end position="324"/>
    </location>
</feature>
<dbReference type="SMART" id="SM00487">
    <property type="entry name" value="DEXDc"/>
    <property type="match status" value="1"/>
</dbReference>
<evidence type="ECO:0000256" key="4">
    <source>
        <dbReference type="ARBA" id="ARBA00022806"/>
    </source>
</evidence>
<dbReference type="GO" id="GO:0008270">
    <property type="term" value="F:zinc ion binding"/>
    <property type="evidence" value="ECO:0007669"/>
    <property type="project" value="UniProtKB-KW"/>
</dbReference>
<evidence type="ECO:0000256" key="6">
    <source>
        <dbReference type="PROSITE-ProRule" id="PRU00175"/>
    </source>
</evidence>
<dbReference type="PROSITE" id="PS50089">
    <property type="entry name" value="ZF_RING_2"/>
    <property type="match status" value="1"/>
</dbReference>
<dbReference type="InterPro" id="IPR049730">
    <property type="entry name" value="SNF2/RAD54-like_C"/>
</dbReference>
<dbReference type="InterPro" id="IPR014001">
    <property type="entry name" value="Helicase_ATP-bd"/>
</dbReference>
<keyword evidence="4" id="KW-0347">Helicase</keyword>
<keyword evidence="2" id="KW-0547">Nucleotide-binding</keyword>
<evidence type="ECO:0000256" key="3">
    <source>
        <dbReference type="ARBA" id="ARBA00022801"/>
    </source>
</evidence>
<dbReference type="GO" id="GO:0004386">
    <property type="term" value="F:helicase activity"/>
    <property type="evidence" value="ECO:0007669"/>
    <property type="project" value="UniProtKB-KW"/>
</dbReference>
<dbReference type="Proteomes" id="UP001485043">
    <property type="component" value="Unassembled WGS sequence"/>
</dbReference>
<dbReference type="GO" id="GO:0008094">
    <property type="term" value="F:ATP-dependent activity, acting on DNA"/>
    <property type="evidence" value="ECO:0007669"/>
    <property type="project" value="TreeGrafter"/>
</dbReference>
<dbReference type="InterPro" id="IPR038718">
    <property type="entry name" value="SNF2-like_sf"/>
</dbReference>
<protein>
    <submittedName>
        <fullName evidence="11">Uncharacterized protein</fullName>
    </submittedName>
</protein>
<evidence type="ECO:0000259" key="8">
    <source>
        <dbReference type="PROSITE" id="PS50089"/>
    </source>
</evidence>
<evidence type="ECO:0000256" key="5">
    <source>
        <dbReference type="ARBA" id="ARBA00022840"/>
    </source>
</evidence>
<dbReference type="GO" id="GO:0016787">
    <property type="term" value="F:hydrolase activity"/>
    <property type="evidence" value="ECO:0007669"/>
    <property type="project" value="UniProtKB-KW"/>
</dbReference>
<gene>
    <name evidence="11" type="ORF">WJX84_009649</name>
</gene>
<dbReference type="InterPro" id="IPR050628">
    <property type="entry name" value="SNF2_RAD54_helicase_TF"/>
</dbReference>
<dbReference type="Gene3D" id="3.40.50.10810">
    <property type="entry name" value="Tandem AAA-ATPase domain"/>
    <property type="match status" value="2"/>
</dbReference>
<dbReference type="Pfam" id="PF00271">
    <property type="entry name" value="Helicase_C"/>
    <property type="match status" value="1"/>
</dbReference>
<name>A0AAW1T5R8_9CHLO</name>
<evidence type="ECO:0000259" key="9">
    <source>
        <dbReference type="PROSITE" id="PS51192"/>
    </source>
</evidence>
<dbReference type="InterPro" id="IPR000330">
    <property type="entry name" value="SNF2_N"/>
</dbReference>
<keyword evidence="6" id="KW-0479">Metal-binding</keyword>
<keyword evidence="5" id="KW-0067">ATP-binding</keyword>
<feature type="region of interest" description="Disordered" evidence="7">
    <location>
        <begin position="90"/>
        <end position="134"/>
    </location>
</feature>
<feature type="domain" description="Helicase ATP-binding" evidence="9">
    <location>
        <begin position="356"/>
        <end position="485"/>
    </location>
</feature>
<evidence type="ECO:0000256" key="7">
    <source>
        <dbReference type="SAM" id="MobiDB-lite"/>
    </source>
</evidence>
<evidence type="ECO:0000313" key="12">
    <source>
        <dbReference type="Proteomes" id="UP001485043"/>
    </source>
</evidence>
<dbReference type="PANTHER" id="PTHR45626:SF16">
    <property type="entry name" value="ATP-DEPENDENT HELICASE ULS1"/>
    <property type="match status" value="1"/>
</dbReference>
<dbReference type="CDD" id="cd18793">
    <property type="entry name" value="SF2_C_SNF"/>
    <property type="match status" value="1"/>
</dbReference>
<keyword evidence="3" id="KW-0378">Hydrolase</keyword>
<dbReference type="GO" id="GO:0005737">
    <property type="term" value="C:cytoplasm"/>
    <property type="evidence" value="ECO:0007669"/>
    <property type="project" value="TreeGrafter"/>
</dbReference>
<feature type="compositionally biased region" description="Low complexity" evidence="7">
    <location>
        <begin position="99"/>
        <end position="132"/>
    </location>
</feature>
<dbReference type="Gene3D" id="3.30.40.10">
    <property type="entry name" value="Zinc/RING finger domain, C3HC4 (zinc finger)"/>
    <property type="match status" value="1"/>
</dbReference>
<reference evidence="11 12" key="1">
    <citation type="journal article" date="2024" name="Nat. Commun.">
        <title>Phylogenomics reveals the evolutionary origins of lichenization in chlorophyte algae.</title>
        <authorList>
            <person name="Puginier C."/>
            <person name="Libourel C."/>
            <person name="Otte J."/>
            <person name="Skaloud P."/>
            <person name="Haon M."/>
            <person name="Grisel S."/>
            <person name="Petersen M."/>
            <person name="Berrin J.G."/>
            <person name="Delaux P.M."/>
            <person name="Dal Grande F."/>
            <person name="Keller J."/>
        </authorList>
    </citation>
    <scope>NUCLEOTIDE SEQUENCE [LARGE SCALE GENOMIC DNA]</scope>
    <source>
        <strain evidence="11 12">SAG 2523</strain>
    </source>
</reference>
<feature type="domain" description="Helicase C-terminal" evidence="10">
    <location>
        <begin position="771"/>
        <end position="935"/>
    </location>
</feature>
<dbReference type="EMBL" id="JALJOV010000339">
    <property type="protein sequence ID" value="KAK9864563.1"/>
    <property type="molecule type" value="Genomic_DNA"/>
</dbReference>
<dbReference type="Pfam" id="PF13920">
    <property type="entry name" value="zf-C3HC4_3"/>
    <property type="match status" value="1"/>
</dbReference>
<dbReference type="InterPro" id="IPR001841">
    <property type="entry name" value="Znf_RING"/>
</dbReference>
<dbReference type="GO" id="GO:0005634">
    <property type="term" value="C:nucleus"/>
    <property type="evidence" value="ECO:0007669"/>
    <property type="project" value="TreeGrafter"/>
</dbReference>
<dbReference type="InterPro" id="IPR013083">
    <property type="entry name" value="Znf_RING/FYVE/PHD"/>
</dbReference>
<evidence type="ECO:0000256" key="2">
    <source>
        <dbReference type="ARBA" id="ARBA00022741"/>
    </source>
</evidence>
<dbReference type="PROSITE" id="PS51192">
    <property type="entry name" value="HELICASE_ATP_BIND_1"/>
    <property type="match status" value="1"/>
</dbReference>
<accession>A0AAW1T5R8</accession>
<keyword evidence="6" id="KW-0863">Zinc-finger</keyword>
<keyword evidence="6" id="KW-0862">Zinc</keyword>
<dbReference type="SMART" id="SM00490">
    <property type="entry name" value="HELICc"/>
    <property type="match status" value="1"/>
</dbReference>
<dbReference type="PANTHER" id="PTHR45626">
    <property type="entry name" value="TRANSCRIPTION TERMINATION FACTOR 2-RELATED"/>
    <property type="match status" value="1"/>
</dbReference>
<dbReference type="InterPro" id="IPR027417">
    <property type="entry name" value="P-loop_NTPase"/>
</dbReference>
<feature type="region of interest" description="Disordered" evidence="7">
    <location>
        <begin position="300"/>
        <end position="329"/>
    </location>
</feature>
<feature type="domain" description="RING-type" evidence="8">
    <location>
        <begin position="659"/>
        <end position="698"/>
    </location>
</feature>
<dbReference type="GO" id="GO:0000724">
    <property type="term" value="P:double-strand break repair via homologous recombination"/>
    <property type="evidence" value="ECO:0007669"/>
    <property type="project" value="TreeGrafter"/>
</dbReference>
<evidence type="ECO:0000259" key="10">
    <source>
        <dbReference type="PROSITE" id="PS51194"/>
    </source>
</evidence>
<feature type="region of interest" description="Disordered" evidence="7">
    <location>
        <begin position="615"/>
        <end position="642"/>
    </location>
</feature>
<dbReference type="InterPro" id="IPR001650">
    <property type="entry name" value="Helicase_C-like"/>
</dbReference>
<dbReference type="AlphaFoldDB" id="A0AAW1T5R8"/>
<dbReference type="SUPFAM" id="SSF57850">
    <property type="entry name" value="RING/U-box"/>
    <property type="match status" value="1"/>
</dbReference>
<evidence type="ECO:0000256" key="1">
    <source>
        <dbReference type="ARBA" id="ARBA00008438"/>
    </source>
</evidence>
<comment type="similarity">
    <text evidence="1">Belongs to the SNF2/RAD54 helicase family. RAD16 subfamily.</text>
</comment>
<dbReference type="CDD" id="cd18008">
    <property type="entry name" value="DEXDc_SHPRH-like"/>
    <property type="match status" value="1"/>
</dbReference>
<dbReference type="SUPFAM" id="SSF52540">
    <property type="entry name" value="P-loop containing nucleoside triphosphate hydrolases"/>
    <property type="match status" value="2"/>
</dbReference>
<organism evidence="11 12">
    <name type="scientific">Apatococcus fuscideae</name>
    <dbReference type="NCBI Taxonomy" id="2026836"/>
    <lineage>
        <taxon>Eukaryota</taxon>
        <taxon>Viridiplantae</taxon>
        <taxon>Chlorophyta</taxon>
        <taxon>core chlorophytes</taxon>
        <taxon>Trebouxiophyceae</taxon>
        <taxon>Chlorellales</taxon>
        <taxon>Chlorellaceae</taxon>
        <taxon>Apatococcus</taxon>
    </lineage>
</organism>
<dbReference type="Pfam" id="PF00176">
    <property type="entry name" value="SNF2-rel_dom"/>
    <property type="match status" value="1"/>
</dbReference>
<keyword evidence="12" id="KW-1185">Reference proteome</keyword>
<sequence length="961" mass="105985">MRPPSTHSSAGHLGPADQPHPRFQCPTLAFATSPHHATCPNCWCYVCRVPAHECQQWDETATAEYHCNATDQLPDWKAKREAANAARLLQQSGAQPSHAPAGTAPQGATGQAEPSGDSSEAAAETGEDAGASQNAASGHLEAVLEGLQHQEATVERDPPSGTLMVTLHGYQKRALAWMLHREERARGARGGILADEMGLGKTVQMLAVIVSSVGTRKEAELALRRATQQQNNAELHVLGSEARRLRLEATEEARMREEAGPGSGPTPIAVKKARKIVWKPCGAGPNCTCAMCKKAGKQQARVDIREEQKRDKERKVSKQREKLVSKAAAAGLPPPKELGVVPTKPTVESPDGGIAKRTLVVCPLCVASQWVDEVKAKTPQLSVVLYHGANRAERYPPTLLASMDIVVSTYETVVSEKNITPVGPLFRVQWHRVILDEAHIIRNRNRQAPKACGALQAQRRWCLTGTPIINSADDTFSLFSFLRHQPFCNFSDFTTKIRSRLGTVGKKKEQPSLEERKAGFRELRIALKSITMRRLKTDKVNGQPIITLPPKTFEVRELEFTPEELDFYESMEKKSQARFIKYVRTNFKANYHHILVLLLRLRQACVHPYLAQTKDDGSGTLPPPDAELPEGDAEDTTGISPEGKQKMIEKLNEIVSEECFLCCDAPQPPYITRCCHGPACRECWTRSLEASDACPMCREPVQEHNIYCLNDLEPPRPPIAPSRLTQEQKEDQQLNAQALEFVSSTKIDASIELIRDSLRDDEEANTRAGLDLTSLGRQVTKTIVFSQFRGALDLLEEPLRQENIGYLRLDGSMSLLQRADTVREYTRSPGARVLLCTIKSASLGLNLTCASRIILMDGWWNGAYEDQAVDRAHRLGQTRPVHVTKLIMKRPGDDPEDCVEQRILELQDAKRQIAEAALAGGGVGGSSRVTREELFRLFGVLAPLSMGQAQPAAESGNEAVV</sequence>
<dbReference type="Gene3D" id="3.40.50.300">
    <property type="entry name" value="P-loop containing nucleotide triphosphate hydrolases"/>
    <property type="match status" value="2"/>
</dbReference>
<comment type="caution">
    <text evidence="11">The sequence shown here is derived from an EMBL/GenBank/DDBJ whole genome shotgun (WGS) entry which is preliminary data.</text>
</comment>
<proteinExistence type="inferred from homology"/>
<evidence type="ECO:0000313" key="11">
    <source>
        <dbReference type="EMBL" id="KAK9864563.1"/>
    </source>
</evidence>